<dbReference type="InterPro" id="IPR035418">
    <property type="entry name" value="AraC-bd_2"/>
</dbReference>
<feature type="domain" description="HTH araC/xylS-type" evidence="4">
    <location>
        <begin position="223"/>
        <end position="322"/>
    </location>
</feature>
<dbReference type="PANTHER" id="PTHR46796:SF6">
    <property type="entry name" value="ARAC SUBFAMILY"/>
    <property type="match status" value="1"/>
</dbReference>
<dbReference type="Proteomes" id="UP000239434">
    <property type="component" value="Unassembled WGS sequence"/>
</dbReference>
<dbReference type="Pfam" id="PF12833">
    <property type="entry name" value="HTH_18"/>
    <property type="match status" value="1"/>
</dbReference>
<evidence type="ECO:0000256" key="2">
    <source>
        <dbReference type="ARBA" id="ARBA00023125"/>
    </source>
</evidence>
<dbReference type="InterPro" id="IPR009057">
    <property type="entry name" value="Homeodomain-like_sf"/>
</dbReference>
<dbReference type="GO" id="GO:0043565">
    <property type="term" value="F:sequence-specific DNA binding"/>
    <property type="evidence" value="ECO:0007669"/>
    <property type="project" value="InterPro"/>
</dbReference>
<dbReference type="GO" id="GO:0003700">
    <property type="term" value="F:DNA-binding transcription factor activity"/>
    <property type="evidence" value="ECO:0007669"/>
    <property type="project" value="InterPro"/>
</dbReference>
<dbReference type="InterPro" id="IPR018060">
    <property type="entry name" value="HTH_AraC"/>
</dbReference>
<dbReference type="AlphaFoldDB" id="A0A2S9IJ34"/>
<name>A0A2S9IJ34_9HYPH</name>
<keyword evidence="2" id="KW-0238">DNA-binding</keyword>
<dbReference type="RefSeq" id="WP_105745894.1">
    <property type="nucleotide sequence ID" value="NZ_PVBR01000041.1"/>
</dbReference>
<organism evidence="5 6">
    <name type="scientific">Phyllobacterium phragmitis</name>
    <dbReference type="NCBI Taxonomy" id="2670329"/>
    <lineage>
        <taxon>Bacteria</taxon>
        <taxon>Pseudomonadati</taxon>
        <taxon>Pseudomonadota</taxon>
        <taxon>Alphaproteobacteria</taxon>
        <taxon>Hyphomicrobiales</taxon>
        <taxon>Phyllobacteriaceae</taxon>
        <taxon>Phyllobacterium</taxon>
    </lineage>
</organism>
<sequence>MTEHSEFTGDQRPIPSFQFSTENLDVEDQFEAWRDFIAPIAEVKKLSPLDGGYLAHMQAYNLGVLQMALINNALSYINYTDTDRRKYGIEDWSLTILTKGAMQFTSGDTTLNMTPGNMFVHSYTTPYSGSVQDMEILQIMLNRDEFCDVADDLDRMVDRHLTGPMSQILRDFLLSLASHADRLSIADIPAVTEAFTHLLKAVVRPNADTLEAARLPIAATKLAAAKRIINENLKSPDLTPDMLCARLGISRRQLVYIFERYGGVMKFISQRRLTACYKELATSNDKKRISTVAHAYGFNNLSSFYRQFQARYGFSPGEARAAWLSGHTLNESKGGTFTDWLMRADKT</sequence>
<evidence type="ECO:0000256" key="1">
    <source>
        <dbReference type="ARBA" id="ARBA00023015"/>
    </source>
</evidence>
<evidence type="ECO:0000259" key="4">
    <source>
        <dbReference type="PROSITE" id="PS01124"/>
    </source>
</evidence>
<dbReference type="PROSITE" id="PS01124">
    <property type="entry name" value="HTH_ARAC_FAMILY_2"/>
    <property type="match status" value="1"/>
</dbReference>
<dbReference type="PANTHER" id="PTHR46796">
    <property type="entry name" value="HTH-TYPE TRANSCRIPTIONAL ACTIVATOR RHAS-RELATED"/>
    <property type="match status" value="1"/>
</dbReference>
<dbReference type="EMBL" id="PVBR01000041">
    <property type="protein sequence ID" value="PRD40553.1"/>
    <property type="molecule type" value="Genomic_DNA"/>
</dbReference>
<protein>
    <recommendedName>
        <fullName evidence="4">HTH araC/xylS-type domain-containing protein</fullName>
    </recommendedName>
</protein>
<dbReference type="SMART" id="SM00342">
    <property type="entry name" value="HTH_ARAC"/>
    <property type="match status" value="1"/>
</dbReference>
<dbReference type="Gene3D" id="1.10.10.60">
    <property type="entry name" value="Homeodomain-like"/>
    <property type="match status" value="1"/>
</dbReference>
<evidence type="ECO:0000313" key="6">
    <source>
        <dbReference type="Proteomes" id="UP000239434"/>
    </source>
</evidence>
<keyword evidence="1" id="KW-0805">Transcription regulation</keyword>
<accession>A0A2S9IJ34</accession>
<proteinExistence type="predicted"/>
<keyword evidence="3" id="KW-0804">Transcription</keyword>
<comment type="caution">
    <text evidence="5">The sequence shown here is derived from an EMBL/GenBank/DDBJ whole genome shotgun (WGS) entry which is preliminary data.</text>
</comment>
<dbReference type="InterPro" id="IPR050204">
    <property type="entry name" value="AraC_XylS_family_regulators"/>
</dbReference>
<reference evidence="5 6" key="1">
    <citation type="submission" date="2018-02" db="EMBL/GenBank/DDBJ databases">
        <title>The draft genome of Phyllobacterium sp. 1N-3.</title>
        <authorList>
            <person name="Liu L."/>
            <person name="Li L."/>
            <person name="Zhang X."/>
            <person name="Wang T."/>
            <person name="Liang L."/>
        </authorList>
    </citation>
    <scope>NUCLEOTIDE SEQUENCE [LARGE SCALE GENOMIC DNA]</scope>
    <source>
        <strain evidence="5 6">1N-3</strain>
    </source>
</reference>
<keyword evidence="6" id="KW-1185">Reference proteome</keyword>
<evidence type="ECO:0000313" key="5">
    <source>
        <dbReference type="EMBL" id="PRD40553.1"/>
    </source>
</evidence>
<evidence type="ECO:0000256" key="3">
    <source>
        <dbReference type="ARBA" id="ARBA00023163"/>
    </source>
</evidence>
<dbReference type="SUPFAM" id="SSF46689">
    <property type="entry name" value="Homeodomain-like"/>
    <property type="match status" value="1"/>
</dbReference>
<gene>
    <name evidence="5" type="ORF">C5748_26355</name>
</gene>
<dbReference type="Pfam" id="PF14525">
    <property type="entry name" value="AraC_binding_2"/>
    <property type="match status" value="1"/>
</dbReference>